<dbReference type="GO" id="GO:0006412">
    <property type="term" value="P:translation"/>
    <property type="evidence" value="ECO:0007669"/>
    <property type="project" value="InterPro"/>
</dbReference>
<evidence type="ECO:0000256" key="6">
    <source>
        <dbReference type="RuleBase" id="RU000663"/>
    </source>
</evidence>
<evidence type="ECO:0000313" key="8">
    <source>
        <dbReference type="Ensembl" id="ENSPLOP00000018824.1"/>
    </source>
</evidence>
<protein>
    <recommendedName>
        <fullName evidence="6">Ribosomal protein L15</fullName>
    </recommendedName>
</protein>
<keyword evidence="3 6" id="KW-0687">Ribonucleoprotein</keyword>
<comment type="subunit">
    <text evidence="5">Component of the large ribosomal subunit. Interacts with IFIT1 (via TPR repeats 1-4).</text>
</comment>
<evidence type="ECO:0000256" key="4">
    <source>
        <dbReference type="ARBA" id="ARBA00034092"/>
    </source>
</evidence>
<dbReference type="InterPro" id="IPR012678">
    <property type="entry name" value="Ribosomal_uL23/eL15/eS24_sf"/>
</dbReference>
<dbReference type="AlphaFoldDB" id="A0A8C8XFW4"/>
<dbReference type="GO" id="GO:0044391">
    <property type="term" value="C:ribosomal subunit"/>
    <property type="evidence" value="ECO:0007669"/>
    <property type="project" value="UniProtKB-ARBA"/>
</dbReference>
<keyword evidence="2 6" id="KW-0689">Ribosomal protein</keyword>
<keyword evidence="9" id="KW-1185">Reference proteome</keyword>
<organism evidence="8 9">
    <name type="scientific">Panthera leo</name>
    <name type="common">Lion</name>
    <dbReference type="NCBI Taxonomy" id="9689"/>
    <lineage>
        <taxon>Eukaryota</taxon>
        <taxon>Metazoa</taxon>
        <taxon>Chordata</taxon>
        <taxon>Craniata</taxon>
        <taxon>Vertebrata</taxon>
        <taxon>Euteleostomi</taxon>
        <taxon>Mammalia</taxon>
        <taxon>Eutheria</taxon>
        <taxon>Laurasiatheria</taxon>
        <taxon>Carnivora</taxon>
        <taxon>Feliformia</taxon>
        <taxon>Felidae</taxon>
        <taxon>Pantherinae</taxon>
        <taxon>Panthera</taxon>
    </lineage>
</organism>
<evidence type="ECO:0000256" key="2">
    <source>
        <dbReference type="ARBA" id="ARBA00022980"/>
    </source>
</evidence>
<feature type="compositionally biased region" description="Basic and acidic residues" evidence="7">
    <location>
        <begin position="131"/>
        <end position="141"/>
    </location>
</feature>
<name>A0A8C8XFW4_PANLE</name>
<reference evidence="8" key="3">
    <citation type="submission" date="2025-09" db="UniProtKB">
        <authorList>
            <consortium name="Ensembl"/>
        </authorList>
    </citation>
    <scope>IDENTIFICATION</scope>
</reference>
<evidence type="ECO:0000256" key="1">
    <source>
        <dbReference type="ARBA" id="ARBA00006857"/>
    </source>
</evidence>
<proteinExistence type="inferred from homology"/>
<comment type="function">
    <text evidence="4">Component of the large ribosomal subunit. The ribosome is a large ribonucleoprotein complex responsible for the synthesis of proteins in the cell.</text>
</comment>
<sequence>MGASRYIQDYGGRPELKSDAHPTEPPQHPVIQCWQLSALHRTPPPPNPACRLGYKANQAYVTCWICVQRGGRKCPVPKGVAYGNLEFLLGWLRFHVQILLRLFPLIHSIKLPEETLMPSGSPNQCTSAGRPRADNHRAEHGHKSQLALVLLARDI</sequence>
<dbReference type="Gene3D" id="3.40.1120.10">
    <property type="entry name" value="Ribosomal protein l15e"/>
    <property type="match status" value="1"/>
</dbReference>
<reference evidence="8" key="1">
    <citation type="journal article" date="2019" name="bioRxiv">
        <title>Long live the king: chromosome-level assembly of the lion (Panthera leo) using linked-read, Hi-C, and long read data.</title>
        <authorList>
            <person name="Armstrong E.E."/>
            <person name="Taylor R.W."/>
            <person name="Miller D.E."/>
            <person name="Kaelin C."/>
            <person name="Barsh G."/>
            <person name="Hadly E.A."/>
            <person name="Petrov D."/>
        </authorList>
    </citation>
    <scope>NUCLEOTIDE SEQUENCE [LARGE SCALE GENOMIC DNA]</scope>
</reference>
<evidence type="ECO:0000313" key="9">
    <source>
        <dbReference type="Proteomes" id="UP000694399"/>
    </source>
</evidence>
<evidence type="ECO:0000256" key="7">
    <source>
        <dbReference type="SAM" id="MobiDB-lite"/>
    </source>
</evidence>
<feature type="region of interest" description="Disordered" evidence="7">
    <location>
        <begin position="117"/>
        <end position="141"/>
    </location>
</feature>
<dbReference type="GO" id="GO:0003735">
    <property type="term" value="F:structural constituent of ribosome"/>
    <property type="evidence" value="ECO:0007669"/>
    <property type="project" value="InterPro"/>
</dbReference>
<accession>A0A8C8XFW4</accession>
<comment type="similarity">
    <text evidence="1 6">Belongs to the eukaryotic ribosomal protein eL15 family.</text>
</comment>
<dbReference type="SUPFAM" id="SSF54189">
    <property type="entry name" value="Ribosomal proteins S24e, L23 and L15e"/>
    <property type="match status" value="1"/>
</dbReference>
<evidence type="ECO:0000256" key="3">
    <source>
        <dbReference type="ARBA" id="ARBA00023274"/>
    </source>
</evidence>
<feature type="compositionally biased region" description="Polar residues" evidence="7">
    <location>
        <begin position="118"/>
        <end position="127"/>
    </location>
</feature>
<dbReference type="Pfam" id="PF00827">
    <property type="entry name" value="Ribosomal_L15e"/>
    <property type="match status" value="1"/>
</dbReference>
<reference evidence="8" key="2">
    <citation type="submission" date="2025-08" db="UniProtKB">
        <authorList>
            <consortium name="Ensembl"/>
        </authorList>
    </citation>
    <scope>IDENTIFICATION</scope>
</reference>
<evidence type="ECO:0000256" key="5">
    <source>
        <dbReference type="ARBA" id="ARBA00046623"/>
    </source>
</evidence>
<dbReference type="InterPro" id="IPR000439">
    <property type="entry name" value="Ribosomal_eL15"/>
</dbReference>
<dbReference type="InterPro" id="IPR024794">
    <property type="entry name" value="Rbsml_eL15_core_dom_sf"/>
</dbReference>
<dbReference type="Proteomes" id="UP000694399">
    <property type="component" value="Chromosome F1"/>
</dbReference>
<dbReference type="Ensembl" id="ENSPLOT00000020837.1">
    <property type="protein sequence ID" value="ENSPLOP00000018824.1"/>
    <property type="gene ID" value="ENSPLOG00000013780.1"/>
</dbReference>